<dbReference type="InterPro" id="IPR001647">
    <property type="entry name" value="HTH_TetR"/>
</dbReference>
<name>A0A5S4HBR5_9ACTN</name>
<dbReference type="EMBL" id="VCKZ01000002">
    <property type="protein sequence ID" value="TMR42419.1"/>
    <property type="molecule type" value="Genomic_DNA"/>
</dbReference>
<dbReference type="InterPro" id="IPR036271">
    <property type="entry name" value="Tet_transcr_reg_TetR-rel_C_sf"/>
</dbReference>
<dbReference type="SUPFAM" id="SSF46689">
    <property type="entry name" value="Homeodomain-like"/>
    <property type="match status" value="1"/>
</dbReference>
<evidence type="ECO:0000256" key="2">
    <source>
        <dbReference type="PROSITE-ProRule" id="PRU00335"/>
    </source>
</evidence>
<reference evidence="4 5" key="1">
    <citation type="submission" date="2019-05" db="EMBL/GenBank/DDBJ databases">
        <title>Draft genome sequence of Actinomadura geliboluensis A8036.</title>
        <authorList>
            <person name="Saricaoglu S."/>
            <person name="Isik K."/>
        </authorList>
    </citation>
    <scope>NUCLEOTIDE SEQUENCE [LARGE SCALE GENOMIC DNA]</scope>
    <source>
        <strain evidence="4 5">A8036</strain>
    </source>
</reference>
<evidence type="ECO:0000313" key="4">
    <source>
        <dbReference type="EMBL" id="TMR42419.1"/>
    </source>
</evidence>
<dbReference type="PRINTS" id="PR00455">
    <property type="entry name" value="HTHTETR"/>
</dbReference>
<proteinExistence type="predicted"/>
<dbReference type="OrthoDB" id="7186128at2"/>
<keyword evidence="5" id="KW-1185">Reference proteome</keyword>
<dbReference type="PANTHER" id="PTHR30055:SF226">
    <property type="entry name" value="HTH-TYPE TRANSCRIPTIONAL REGULATOR PKSA"/>
    <property type="match status" value="1"/>
</dbReference>
<gene>
    <name evidence="4" type="ORF">ETD96_00905</name>
</gene>
<evidence type="ECO:0000259" key="3">
    <source>
        <dbReference type="PROSITE" id="PS50977"/>
    </source>
</evidence>
<comment type="caution">
    <text evidence="4">The sequence shown here is derived from an EMBL/GenBank/DDBJ whole genome shotgun (WGS) entry which is preliminary data.</text>
</comment>
<dbReference type="InterPro" id="IPR009057">
    <property type="entry name" value="Homeodomain-like_sf"/>
</dbReference>
<dbReference type="SUPFAM" id="SSF48498">
    <property type="entry name" value="Tetracyclin repressor-like, C-terminal domain"/>
    <property type="match status" value="1"/>
</dbReference>
<dbReference type="Proteomes" id="UP000305238">
    <property type="component" value="Unassembled WGS sequence"/>
</dbReference>
<organism evidence="4 5">
    <name type="scientific">Actinomadura geliboluensis</name>
    <dbReference type="NCBI Taxonomy" id="882440"/>
    <lineage>
        <taxon>Bacteria</taxon>
        <taxon>Bacillati</taxon>
        <taxon>Actinomycetota</taxon>
        <taxon>Actinomycetes</taxon>
        <taxon>Streptosporangiales</taxon>
        <taxon>Thermomonosporaceae</taxon>
        <taxon>Actinomadura</taxon>
    </lineage>
</organism>
<dbReference type="AlphaFoldDB" id="A0A5S4HBR5"/>
<dbReference type="RefSeq" id="WP_138632408.1">
    <property type="nucleotide sequence ID" value="NZ_JASWDG010000005.1"/>
</dbReference>
<dbReference type="InterPro" id="IPR050109">
    <property type="entry name" value="HTH-type_TetR-like_transc_reg"/>
</dbReference>
<keyword evidence="1 2" id="KW-0238">DNA-binding</keyword>
<evidence type="ECO:0000256" key="1">
    <source>
        <dbReference type="ARBA" id="ARBA00023125"/>
    </source>
</evidence>
<dbReference type="GO" id="GO:0000976">
    <property type="term" value="F:transcription cis-regulatory region binding"/>
    <property type="evidence" value="ECO:0007669"/>
    <property type="project" value="TreeGrafter"/>
</dbReference>
<protein>
    <submittedName>
        <fullName evidence="4">TetR/AcrR family transcriptional regulator</fullName>
    </submittedName>
</protein>
<evidence type="ECO:0000313" key="5">
    <source>
        <dbReference type="Proteomes" id="UP000305238"/>
    </source>
</evidence>
<feature type="DNA-binding region" description="H-T-H motif" evidence="2">
    <location>
        <begin position="37"/>
        <end position="56"/>
    </location>
</feature>
<feature type="domain" description="HTH tetR-type" evidence="3">
    <location>
        <begin position="14"/>
        <end position="74"/>
    </location>
</feature>
<dbReference type="GO" id="GO:0003700">
    <property type="term" value="F:DNA-binding transcription factor activity"/>
    <property type="evidence" value="ECO:0007669"/>
    <property type="project" value="TreeGrafter"/>
</dbReference>
<sequence>MAKTIEGPQNARSRRTREAALAATREILERDGFEALTMAAVAERAGVSRQGLYLHFSSRGDLVTALFGYMAEQEGLQASLAPVREAPDAVSALRAWARHLASYHPRLIAVDRAIDRVRHTDPDAARHRATVDENQLGTCRRLAERLAAEGRLAPHWTPATAADMLWGLIATDVFERLLAGRDWTPEALADHLAAMYEATFVSGPGGPAAGG</sequence>
<dbReference type="PANTHER" id="PTHR30055">
    <property type="entry name" value="HTH-TYPE TRANSCRIPTIONAL REGULATOR RUTR"/>
    <property type="match status" value="1"/>
</dbReference>
<dbReference type="PROSITE" id="PS50977">
    <property type="entry name" value="HTH_TETR_2"/>
    <property type="match status" value="1"/>
</dbReference>
<accession>A0A5S4HBR5</accession>
<dbReference type="Pfam" id="PF00440">
    <property type="entry name" value="TetR_N"/>
    <property type="match status" value="1"/>
</dbReference>
<dbReference type="Gene3D" id="1.10.357.10">
    <property type="entry name" value="Tetracycline Repressor, domain 2"/>
    <property type="match status" value="1"/>
</dbReference>